<sequence length="63" mass="7148">MSRTENAAPRKEQGDQRRADESRAVWFQHSQVPDPRSTETERDQDERAEAARRGEDGCNATGC</sequence>
<evidence type="ECO:0000256" key="1">
    <source>
        <dbReference type="SAM" id="MobiDB-lite"/>
    </source>
</evidence>
<gene>
    <name evidence="2" type="ORF">CARN3_0695</name>
</gene>
<feature type="compositionally biased region" description="Basic and acidic residues" evidence="1">
    <location>
        <begin position="36"/>
        <end position="56"/>
    </location>
</feature>
<comment type="caution">
    <text evidence="2">The sequence shown here is derived from an EMBL/GenBank/DDBJ whole genome shotgun (WGS) entry which is preliminary data.</text>
</comment>
<feature type="compositionally biased region" description="Basic and acidic residues" evidence="1">
    <location>
        <begin position="8"/>
        <end position="23"/>
    </location>
</feature>
<dbReference type="EMBL" id="CABN01000047">
    <property type="protein sequence ID" value="CBH99748.1"/>
    <property type="molecule type" value="Genomic_DNA"/>
</dbReference>
<dbReference type="AlphaFoldDB" id="E6PXT9"/>
<proteinExistence type="predicted"/>
<organism evidence="2">
    <name type="scientific">mine drainage metagenome</name>
    <dbReference type="NCBI Taxonomy" id="410659"/>
    <lineage>
        <taxon>unclassified sequences</taxon>
        <taxon>metagenomes</taxon>
        <taxon>ecological metagenomes</taxon>
    </lineage>
</organism>
<feature type="region of interest" description="Disordered" evidence="1">
    <location>
        <begin position="1"/>
        <end position="63"/>
    </location>
</feature>
<reference evidence="2" key="1">
    <citation type="submission" date="2009-10" db="EMBL/GenBank/DDBJ databases">
        <title>Diversity of trophic interactions inside an arsenic-rich microbial ecosystem.</title>
        <authorList>
            <person name="Bertin P.N."/>
            <person name="Heinrich-Salmeron A."/>
            <person name="Pelletier E."/>
            <person name="Goulhen-Chollet F."/>
            <person name="Arsene-Ploetze F."/>
            <person name="Gallien S."/>
            <person name="Calteau A."/>
            <person name="Vallenet D."/>
            <person name="Casiot C."/>
            <person name="Chane-Woon-Ming B."/>
            <person name="Giloteaux L."/>
            <person name="Barakat M."/>
            <person name="Bonnefoy V."/>
            <person name="Bruneel O."/>
            <person name="Chandler M."/>
            <person name="Cleiss J."/>
            <person name="Duran R."/>
            <person name="Elbaz-Poulichet F."/>
            <person name="Fonknechten N."/>
            <person name="Lauga B."/>
            <person name="Mornico D."/>
            <person name="Ortet P."/>
            <person name="Schaeffer C."/>
            <person name="Siguier P."/>
            <person name="Alexander Thil Smith A."/>
            <person name="Van Dorsselaer A."/>
            <person name="Weissenbach J."/>
            <person name="Medigue C."/>
            <person name="Le Paslier D."/>
        </authorList>
    </citation>
    <scope>NUCLEOTIDE SEQUENCE</scope>
</reference>
<accession>E6PXT9</accession>
<name>E6PXT9_9ZZZZ</name>
<protein>
    <submittedName>
        <fullName evidence="2">Uncharacterized protein</fullName>
    </submittedName>
</protein>
<evidence type="ECO:0000313" key="2">
    <source>
        <dbReference type="EMBL" id="CBH99748.1"/>
    </source>
</evidence>